<dbReference type="InterPro" id="IPR029058">
    <property type="entry name" value="AB_hydrolase_fold"/>
</dbReference>
<reference evidence="8" key="1">
    <citation type="submission" date="2022-11" db="EMBL/GenBank/DDBJ databases">
        <authorList>
            <person name="Hyden B.L."/>
            <person name="Feng K."/>
            <person name="Yates T."/>
            <person name="Jawdy S."/>
            <person name="Smart L.B."/>
            <person name="Muchero W."/>
        </authorList>
    </citation>
    <scope>NUCLEOTIDE SEQUENCE</scope>
    <source>
        <tissue evidence="8">Shoot tip</tissue>
    </source>
</reference>
<name>A0A9Q0V1U2_SALPP</name>
<protein>
    <submittedName>
        <fullName evidence="8">SERINE CARBOXYPEPTIDASE-LIKE 35</fullName>
    </submittedName>
</protein>
<evidence type="ECO:0000256" key="1">
    <source>
        <dbReference type="ARBA" id="ARBA00009431"/>
    </source>
</evidence>
<evidence type="ECO:0000256" key="5">
    <source>
        <dbReference type="ARBA" id="ARBA00023157"/>
    </source>
</evidence>
<dbReference type="EMBL" id="JAPFFK010000010">
    <property type="protein sequence ID" value="KAJ6740569.1"/>
    <property type="molecule type" value="Genomic_DNA"/>
</dbReference>
<keyword evidence="9" id="KW-1185">Reference proteome</keyword>
<keyword evidence="5" id="KW-1015">Disulfide bond</keyword>
<evidence type="ECO:0000313" key="9">
    <source>
        <dbReference type="Proteomes" id="UP001151532"/>
    </source>
</evidence>
<dbReference type="Pfam" id="PF00450">
    <property type="entry name" value="Peptidase_S10"/>
    <property type="match status" value="1"/>
</dbReference>
<feature type="signal peptide" evidence="7">
    <location>
        <begin position="1"/>
        <end position="23"/>
    </location>
</feature>
<evidence type="ECO:0000256" key="7">
    <source>
        <dbReference type="SAM" id="SignalP"/>
    </source>
</evidence>
<feature type="chain" id="PRO_5040304439" evidence="7">
    <location>
        <begin position="24"/>
        <end position="408"/>
    </location>
</feature>
<dbReference type="Proteomes" id="UP001151532">
    <property type="component" value="Chromosome 7"/>
</dbReference>
<evidence type="ECO:0000256" key="2">
    <source>
        <dbReference type="ARBA" id="ARBA00022645"/>
    </source>
</evidence>
<proteinExistence type="inferred from homology"/>
<evidence type="ECO:0000256" key="4">
    <source>
        <dbReference type="ARBA" id="ARBA00022801"/>
    </source>
</evidence>
<dbReference type="GO" id="GO:0004185">
    <property type="term" value="F:serine-type carboxypeptidase activity"/>
    <property type="evidence" value="ECO:0007669"/>
    <property type="project" value="InterPro"/>
</dbReference>
<evidence type="ECO:0000256" key="6">
    <source>
        <dbReference type="ARBA" id="ARBA00023180"/>
    </source>
</evidence>
<dbReference type="SUPFAM" id="SSF53474">
    <property type="entry name" value="alpha/beta-Hydrolases"/>
    <property type="match status" value="1"/>
</dbReference>
<dbReference type="PANTHER" id="PTHR11802:SF280">
    <property type="entry name" value="SERINE CARBOXYPEPTIDASE-LIKE 35"/>
    <property type="match status" value="1"/>
</dbReference>
<organism evidence="8 9">
    <name type="scientific">Salix purpurea</name>
    <name type="common">Purple osier willow</name>
    <dbReference type="NCBI Taxonomy" id="77065"/>
    <lineage>
        <taxon>Eukaryota</taxon>
        <taxon>Viridiplantae</taxon>
        <taxon>Streptophyta</taxon>
        <taxon>Embryophyta</taxon>
        <taxon>Tracheophyta</taxon>
        <taxon>Spermatophyta</taxon>
        <taxon>Magnoliopsida</taxon>
        <taxon>eudicotyledons</taxon>
        <taxon>Gunneridae</taxon>
        <taxon>Pentapetalae</taxon>
        <taxon>rosids</taxon>
        <taxon>fabids</taxon>
        <taxon>Malpighiales</taxon>
        <taxon>Salicaceae</taxon>
        <taxon>Saliceae</taxon>
        <taxon>Salix</taxon>
    </lineage>
</organism>
<evidence type="ECO:0000313" key="8">
    <source>
        <dbReference type="EMBL" id="KAJ6740569.1"/>
    </source>
</evidence>
<accession>A0A9Q0V1U2</accession>
<dbReference type="AlphaFoldDB" id="A0A9Q0V1U2"/>
<dbReference type="GO" id="GO:0005773">
    <property type="term" value="C:vacuole"/>
    <property type="evidence" value="ECO:0007669"/>
    <property type="project" value="TreeGrafter"/>
</dbReference>
<dbReference type="InterPro" id="IPR001563">
    <property type="entry name" value="Peptidase_S10"/>
</dbReference>
<comment type="similarity">
    <text evidence="1">Belongs to the peptidase S10 family.</text>
</comment>
<dbReference type="Gene3D" id="3.40.50.1820">
    <property type="entry name" value="alpha/beta hydrolase"/>
    <property type="match status" value="1"/>
</dbReference>
<comment type="caution">
    <text evidence="8">The sequence shown here is derived from an EMBL/GenBank/DDBJ whole genome shotgun (WGS) entry which is preliminary data.</text>
</comment>
<dbReference type="PRINTS" id="PR00724">
    <property type="entry name" value="CRBOXYPTASEC"/>
</dbReference>
<keyword evidence="7" id="KW-0732">Signal</keyword>
<evidence type="ECO:0000256" key="3">
    <source>
        <dbReference type="ARBA" id="ARBA00022670"/>
    </source>
</evidence>
<dbReference type="Gene3D" id="6.10.250.940">
    <property type="match status" value="1"/>
</dbReference>
<keyword evidence="3" id="KW-0645">Protease</keyword>
<dbReference type="FunFam" id="3.40.50.1820:FF:000013">
    <property type="entry name" value="Carboxypeptidase"/>
    <property type="match status" value="1"/>
</dbReference>
<gene>
    <name evidence="8" type="ORF">OIU79_000644</name>
</gene>
<keyword evidence="4" id="KW-0378">Hydrolase</keyword>
<dbReference type="GO" id="GO:0006508">
    <property type="term" value="P:proteolysis"/>
    <property type="evidence" value="ECO:0007669"/>
    <property type="project" value="UniProtKB-KW"/>
</dbReference>
<keyword evidence="2 8" id="KW-0121">Carboxypeptidase</keyword>
<dbReference type="PANTHER" id="PTHR11802">
    <property type="entry name" value="SERINE PROTEASE FAMILY S10 SERINE CARBOXYPEPTIDASE"/>
    <property type="match status" value="1"/>
</dbReference>
<keyword evidence="6" id="KW-0325">Glycoprotein</keyword>
<sequence length="408" mass="46124">MENLSRWLFCFLVSAAVIAAAGGREIYDGEEARREADRVLNLPGQPQVKFQHYSGYVKLGPQSQRALFYWFFEAEEDASQKPLVLWLNGGPGCSSIAYGAAQELGPFLVRGNGTQLILNKYSWNKAANMLFLEAPVGVGFSYTNNSDDLYKLGDKVTADDSHAFLINWFRRFPNFKSHNFYIAGESYAVNLFLFFRYSGHYVPQLAELIYERNKGATKSSYINLKGFMIGNAVMNDETDSAGIVDYAWSHAIISDQLYHNIKECDHHQESVTNECVVHYRGFAEAYSDIDIYSIYTPVCLSDYSSRFSSKLVVAPRLLSALHELGHKLPSGYDPCTENYAEKFFNREDVQRALHANVTKLSYPYTPCSNAIRKWNDAADTILPIIQKLFKLRDCVFGSTVVTLMGECQ</sequence>
<dbReference type="OrthoDB" id="443318at2759"/>
<reference evidence="8" key="2">
    <citation type="journal article" date="2023" name="Int. J. Mol. Sci.">
        <title>De Novo Assembly and Annotation of 11 Diverse Shrub Willow (Salix) Genomes Reveals Novel Gene Organization in Sex-Linked Regions.</title>
        <authorList>
            <person name="Hyden B."/>
            <person name="Feng K."/>
            <person name="Yates T.B."/>
            <person name="Jawdy S."/>
            <person name="Cereghino C."/>
            <person name="Smart L.B."/>
            <person name="Muchero W."/>
        </authorList>
    </citation>
    <scope>NUCLEOTIDE SEQUENCE</scope>
    <source>
        <tissue evidence="8">Shoot tip</tissue>
    </source>
</reference>